<accession>A0A3N4JB14</accession>
<gene>
    <name evidence="1" type="ORF">L873DRAFT_1815595</name>
</gene>
<dbReference type="Proteomes" id="UP000276215">
    <property type="component" value="Unassembled WGS sequence"/>
</dbReference>
<evidence type="ECO:0000313" key="1">
    <source>
        <dbReference type="EMBL" id="RPA93620.1"/>
    </source>
</evidence>
<reference evidence="1 2" key="1">
    <citation type="journal article" date="2018" name="Nat. Ecol. Evol.">
        <title>Pezizomycetes genomes reveal the molecular basis of ectomycorrhizal truffle lifestyle.</title>
        <authorList>
            <person name="Murat C."/>
            <person name="Payen T."/>
            <person name="Noel B."/>
            <person name="Kuo A."/>
            <person name="Morin E."/>
            <person name="Chen J."/>
            <person name="Kohler A."/>
            <person name="Krizsan K."/>
            <person name="Balestrini R."/>
            <person name="Da Silva C."/>
            <person name="Montanini B."/>
            <person name="Hainaut M."/>
            <person name="Levati E."/>
            <person name="Barry K.W."/>
            <person name="Belfiori B."/>
            <person name="Cichocki N."/>
            <person name="Clum A."/>
            <person name="Dockter R.B."/>
            <person name="Fauchery L."/>
            <person name="Guy J."/>
            <person name="Iotti M."/>
            <person name="Le Tacon F."/>
            <person name="Lindquist E.A."/>
            <person name="Lipzen A."/>
            <person name="Malagnac F."/>
            <person name="Mello A."/>
            <person name="Molinier V."/>
            <person name="Miyauchi S."/>
            <person name="Poulain J."/>
            <person name="Riccioni C."/>
            <person name="Rubini A."/>
            <person name="Sitrit Y."/>
            <person name="Splivallo R."/>
            <person name="Traeger S."/>
            <person name="Wang M."/>
            <person name="Zifcakova L."/>
            <person name="Wipf D."/>
            <person name="Zambonelli A."/>
            <person name="Paolocci F."/>
            <person name="Nowrousian M."/>
            <person name="Ottonello S."/>
            <person name="Baldrian P."/>
            <person name="Spatafora J.W."/>
            <person name="Henrissat B."/>
            <person name="Nagy L.G."/>
            <person name="Aury J.M."/>
            <person name="Wincker P."/>
            <person name="Grigoriev I.V."/>
            <person name="Bonfante P."/>
            <person name="Martin F.M."/>
        </authorList>
    </citation>
    <scope>NUCLEOTIDE SEQUENCE [LARGE SCALE GENOMIC DNA]</scope>
    <source>
        <strain evidence="1 2">120613-1</strain>
    </source>
</reference>
<sequence>MGVRSLVFLTSAIALGIIVSTFTSRLVQLTNIQSSIESKPDVITNIRAYSQSDWVNLSRAHKDSQNLKSSHQLSHKPGRLGHGIKLVHDSQLSVHRDQ</sequence>
<evidence type="ECO:0000313" key="2">
    <source>
        <dbReference type="Proteomes" id="UP000276215"/>
    </source>
</evidence>
<keyword evidence="2" id="KW-1185">Reference proteome</keyword>
<protein>
    <submittedName>
        <fullName evidence="1">Uncharacterized protein</fullName>
    </submittedName>
</protein>
<organism evidence="1 2">
    <name type="scientific">Choiromyces venosus 120613-1</name>
    <dbReference type="NCBI Taxonomy" id="1336337"/>
    <lineage>
        <taxon>Eukaryota</taxon>
        <taxon>Fungi</taxon>
        <taxon>Dikarya</taxon>
        <taxon>Ascomycota</taxon>
        <taxon>Pezizomycotina</taxon>
        <taxon>Pezizomycetes</taxon>
        <taxon>Pezizales</taxon>
        <taxon>Tuberaceae</taxon>
        <taxon>Choiromyces</taxon>
    </lineage>
</organism>
<proteinExistence type="predicted"/>
<dbReference type="EMBL" id="ML120449">
    <property type="protein sequence ID" value="RPA93620.1"/>
    <property type="molecule type" value="Genomic_DNA"/>
</dbReference>
<name>A0A3N4JB14_9PEZI</name>
<dbReference type="AlphaFoldDB" id="A0A3N4JB14"/>